<reference evidence="10" key="1">
    <citation type="submission" date="2020-06" db="EMBL/GenBank/DDBJ databases">
        <authorList>
            <consortium name="Plant Systems Biology data submission"/>
        </authorList>
    </citation>
    <scope>NUCLEOTIDE SEQUENCE</scope>
    <source>
        <strain evidence="10">D6</strain>
    </source>
</reference>
<comment type="caution">
    <text evidence="10">The sequence shown here is derived from an EMBL/GenBank/DDBJ whole genome shotgun (WGS) entry which is preliminary data.</text>
</comment>
<evidence type="ECO:0000256" key="2">
    <source>
        <dbReference type="ARBA" id="ARBA00022517"/>
    </source>
</evidence>
<keyword evidence="4" id="KW-0853">WD repeat</keyword>
<dbReference type="AlphaFoldDB" id="A0A9N8H3A5"/>
<evidence type="ECO:0000256" key="8">
    <source>
        <dbReference type="SAM" id="MobiDB-lite"/>
    </source>
</evidence>
<organism evidence="10 11">
    <name type="scientific">Seminavis robusta</name>
    <dbReference type="NCBI Taxonomy" id="568900"/>
    <lineage>
        <taxon>Eukaryota</taxon>
        <taxon>Sar</taxon>
        <taxon>Stramenopiles</taxon>
        <taxon>Ochrophyta</taxon>
        <taxon>Bacillariophyta</taxon>
        <taxon>Bacillariophyceae</taxon>
        <taxon>Bacillariophycidae</taxon>
        <taxon>Naviculales</taxon>
        <taxon>Naviculaceae</taxon>
        <taxon>Seminavis</taxon>
    </lineage>
</organism>
<dbReference type="GO" id="GO:0032040">
    <property type="term" value="C:small-subunit processome"/>
    <property type="evidence" value="ECO:0007669"/>
    <property type="project" value="InterPro"/>
</dbReference>
<dbReference type="Pfam" id="PF23769">
    <property type="entry name" value="Beta-prop_WDR75_2nd"/>
    <property type="match status" value="1"/>
</dbReference>
<keyword evidence="11" id="KW-1185">Reference proteome</keyword>
<feature type="region of interest" description="Disordered" evidence="8">
    <location>
        <begin position="969"/>
        <end position="1010"/>
    </location>
</feature>
<feature type="region of interest" description="Disordered" evidence="8">
    <location>
        <begin position="423"/>
        <end position="446"/>
    </location>
</feature>
<dbReference type="InterPro" id="IPR057644">
    <property type="entry name" value="Beta-prop_WDR75_2nd"/>
</dbReference>
<proteinExistence type="predicted"/>
<dbReference type="InterPro" id="IPR015943">
    <property type="entry name" value="WD40/YVTN_repeat-like_dom_sf"/>
</dbReference>
<evidence type="ECO:0000256" key="4">
    <source>
        <dbReference type="ARBA" id="ARBA00022574"/>
    </source>
</evidence>
<feature type="compositionally biased region" description="Basic and acidic residues" evidence="8">
    <location>
        <begin position="116"/>
        <end position="133"/>
    </location>
</feature>
<dbReference type="OrthoDB" id="4096at2759"/>
<feature type="compositionally biased region" description="Low complexity" evidence="8">
    <location>
        <begin position="424"/>
        <end position="440"/>
    </location>
</feature>
<dbReference type="PANTHER" id="PTHR44215:SF1">
    <property type="entry name" value="WD REPEAT-CONTAINING PROTEIN 75"/>
    <property type="match status" value="1"/>
</dbReference>
<dbReference type="GO" id="GO:0006364">
    <property type="term" value="P:rRNA processing"/>
    <property type="evidence" value="ECO:0007669"/>
    <property type="project" value="UniProtKB-KW"/>
</dbReference>
<dbReference type="GO" id="GO:0003723">
    <property type="term" value="F:RNA binding"/>
    <property type="evidence" value="ECO:0007669"/>
    <property type="project" value="InterPro"/>
</dbReference>
<evidence type="ECO:0000313" key="11">
    <source>
        <dbReference type="Proteomes" id="UP001153069"/>
    </source>
</evidence>
<feature type="region of interest" description="Disordered" evidence="8">
    <location>
        <begin position="113"/>
        <end position="133"/>
    </location>
</feature>
<feature type="domain" description="WD repeat-containing protein 75 second beta-propeller" evidence="9">
    <location>
        <begin position="699"/>
        <end position="817"/>
    </location>
</feature>
<protein>
    <recommendedName>
        <fullName evidence="9">WD repeat-containing protein 75 second beta-propeller domain-containing protein</fullName>
    </recommendedName>
</protein>
<dbReference type="Gene3D" id="2.130.10.10">
    <property type="entry name" value="YVTN repeat-like/Quinoprotein amine dehydrogenase"/>
    <property type="match status" value="1"/>
</dbReference>
<evidence type="ECO:0000256" key="5">
    <source>
        <dbReference type="ARBA" id="ARBA00022737"/>
    </source>
</evidence>
<dbReference type="GO" id="GO:2000234">
    <property type="term" value="P:positive regulation of rRNA processing"/>
    <property type="evidence" value="ECO:0007669"/>
    <property type="project" value="TreeGrafter"/>
</dbReference>
<dbReference type="EMBL" id="CAICTM010000082">
    <property type="protein sequence ID" value="CAB9500423.1"/>
    <property type="molecule type" value="Genomic_DNA"/>
</dbReference>
<evidence type="ECO:0000259" key="9">
    <source>
        <dbReference type="Pfam" id="PF23769"/>
    </source>
</evidence>
<dbReference type="SUPFAM" id="SSF50978">
    <property type="entry name" value="WD40 repeat-like"/>
    <property type="match status" value="1"/>
</dbReference>
<keyword evidence="2" id="KW-0690">Ribosome biogenesis</keyword>
<sequence>MTKRVLVGGPLLGEKGSSSTINRRACLFEPLITPLISASANDNNTSKGEQFILLPHSRYLQVLALETGNHVANLIPFNESSSSSSEESLIESVCLATYPTKPQNALDILGQLSGQQDKDDSSNNKTNKKEHSRQANIVDHVVLVGCSDGTLREFSLVQLLASSFDGKESERDDNPIPGNKQCGPWSLEGPCFQPRRVFQLAKSSIHVLHLVAPAGVARTDHGLLLYAITQTPTKSKDAKKKQTVSLVRLLLPPFYDESIVETKRKNQLQLWNEADNNNIKFSTTNRIQTIHKIACKEEQKDDGTADDNAPIRMEAVVRDRTQSFFSPGAIREQIVFLVVAKPTVVQVYCERLSDIGQQQQQAKPFPPVSFEMNQRLCSMAVSTNKSDIACGFVQGHIVVNSNLLAQVEEYHLAIERFQNHHQATKATTTTTKDGAKNNAAGITKPEHPSHKVINVKIHWHAHPVTALRYDPNSSPTDPILYSGGEESVLVTWQLSRGLHRPSDHLPRIAWRGIRHIVCTKRIDGAPNTNDNFLLYCDDNTLQLFESHNKVLLWKARGLALKPEQVRAKMHPTIANDPEKTLGSASQLVLHGLPDAPGLVQWYDTKQQRVTGQLVVAPFNRVSGMDRNSKGLMPEPSVTHLAMSLTANDLITIDNVPTENEYVGAVNGKFGVVPTVKFWAWTPPSQQATRKSDVASKPYQLVAAMAHPHGTGNLVSAATMASSGQYACTVSNDEKAFRIWNKARDADSENAPGARRLPVWVCHCKVTTPSGFSNHPTGENAVAFSSDGSILAIAFGHMITIWDRANVTLLTCLSHLGGEDAIDSIEFIKNDMIMCKSSQGVSIQSLFQAAELAADLSWGFTVKNLTPPATVSCAHYVANDDKVAIAVYFAQEDYSRLVVMDTMTAEPAKDHQGGNLPGAVVSLGQSGPATAKSNWYDEENNDFVETDPCPLVLCALTNKGEMFALEPGHGRQANATKSHGVSSDMKAIPTLPMNRSETEQQQPRKRRRRAANPIMWVDSGSVLDKKFAVATYGSMVDENGSATPLQTSELPSLSGGFTRAFIGRHLSRDIESSR</sequence>
<comment type="subcellular location">
    <subcellularLocation>
        <location evidence="1">Nucleus</location>
        <location evidence="1">Nucleolus</location>
    </subcellularLocation>
</comment>
<evidence type="ECO:0000313" key="10">
    <source>
        <dbReference type="EMBL" id="CAB9500423.1"/>
    </source>
</evidence>
<keyword evidence="3" id="KW-0698">rRNA processing</keyword>
<evidence type="ECO:0000256" key="1">
    <source>
        <dbReference type="ARBA" id="ARBA00004604"/>
    </source>
</evidence>
<keyword evidence="5" id="KW-0677">Repeat</keyword>
<accession>A0A9N8H3A5</accession>
<dbReference type="GO" id="GO:0045943">
    <property type="term" value="P:positive regulation of transcription by RNA polymerase I"/>
    <property type="evidence" value="ECO:0007669"/>
    <property type="project" value="InterPro"/>
</dbReference>
<dbReference type="InterPro" id="IPR036322">
    <property type="entry name" value="WD40_repeat_dom_sf"/>
</dbReference>
<keyword evidence="7" id="KW-0539">Nucleus</keyword>
<gene>
    <name evidence="10" type="ORF">SEMRO_83_G044460.1</name>
</gene>
<dbReference type="PANTHER" id="PTHR44215">
    <property type="entry name" value="WD REPEAT-CONTAINING PROTEIN 75"/>
    <property type="match status" value="1"/>
</dbReference>
<dbReference type="Proteomes" id="UP001153069">
    <property type="component" value="Unassembled WGS sequence"/>
</dbReference>
<evidence type="ECO:0000256" key="6">
    <source>
        <dbReference type="ARBA" id="ARBA00023163"/>
    </source>
</evidence>
<evidence type="ECO:0000256" key="7">
    <source>
        <dbReference type="ARBA" id="ARBA00023242"/>
    </source>
</evidence>
<evidence type="ECO:0000256" key="3">
    <source>
        <dbReference type="ARBA" id="ARBA00022552"/>
    </source>
</evidence>
<dbReference type="InterPro" id="IPR053826">
    <property type="entry name" value="WDR75"/>
</dbReference>
<name>A0A9N8H3A5_9STRA</name>
<keyword evidence="6" id="KW-0804">Transcription</keyword>